<gene>
    <name evidence="3" type="ORF">SARC_03351</name>
</gene>
<dbReference type="Pfam" id="PF00445">
    <property type="entry name" value="Ribonuclease_T2"/>
    <property type="match status" value="1"/>
</dbReference>
<dbReference type="GO" id="GO:0003723">
    <property type="term" value="F:RNA binding"/>
    <property type="evidence" value="ECO:0007669"/>
    <property type="project" value="InterPro"/>
</dbReference>
<sequence length="161" mass="18472">MDAQLPDTSMCVHLYTRVPAHIHLHMSIRTYQPAGVEHEWSRHGVCAIRNNPKLTSQRQYFKAAMDLFRKYEPLKVWKTHNIDVPSNSKTFNMDSLIGAYKDSFGVTPVIACGRQSQDRQHIGQVTVCINKDLTIRECPEAIQRRSCPQHSAVKLPILNYK</sequence>
<evidence type="ECO:0000256" key="2">
    <source>
        <dbReference type="RuleBase" id="RU004328"/>
    </source>
</evidence>
<evidence type="ECO:0000313" key="4">
    <source>
        <dbReference type="Proteomes" id="UP000054560"/>
    </source>
</evidence>
<dbReference type="STRING" id="667725.A0A0L0G847"/>
<dbReference type="PANTHER" id="PTHR11240">
    <property type="entry name" value="RIBONUCLEASE T2"/>
    <property type="match status" value="1"/>
</dbReference>
<dbReference type="eggNOG" id="KOG1642">
    <property type="taxonomic scope" value="Eukaryota"/>
</dbReference>
<name>A0A0L0G847_9EUKA</name>
<dbReference type="RefSeq" id="XP_014158325.1">
    <property type="nucleotide sequence ID" value="XM_014302850.1"/>
</dbReference>
<dbReference type="Proteomes" id="UP000054560">
    <property type="component" value="Unassembled WGS sequence"/>
</dbReference>
<evidence type="ECO:0000313" key="3">
    <source>
        <dbReference type="EMBL" id="KNC84423.1"/>
    </source>
</evidence>
<dbReference type="SUPFAM" id="SSF55895">
    <property type="entry name" value="Ribonuclease Rh-like"/>
    <property type="match status" value="1"/>
</dbReference>
<dbReference type="GeneID" id="25903855"/>
<dbReference type="InterPro" id="IPR036430">
    <property type="entry name" value="RNase_T2-like_sf"/>
</dbReference>
<dbReference type="InterPro" id="IPR001568">
    <property type="entry name" value="RNase_T2-like"/>
</dbReference>
<dbReference type="Gene3D" id="3.90.730.10">
    <property type="entry name" value="Ribonuclease T2-like"/>
    <property type="match status" value="1"/>
</dbReference>
<dbReference type="EMBL" id="KQ241765">
    <property type="protein sequence ID" value="KNC84423.1"/>
    <property type="molecule type" value="Genomic_DNA"/>
</dbReference>
<evidence type="ECO:0000256" key="1">
    <source>
        <dbReference type="ARBA" id="ARBA00007469"/>
    </source>
</evidence>
<accession>A0A0L0G847</accession>
<organism evidence="3 4">
    <name type="scientific">Sphaeroforma arctica JP610</name>
    <dbReference type="NCBI Taxonomy" id="667725"/>
    <lineage>
        <taxon>Eukaryota</taxon>
        <taxon>Ichthyosporea</taxon>
        <taxon>Ichthyophonida</taxon>
        <taxon>Sphaeroforma</taxon>
    </lineage>
</organism>
<dbReference type="AlphaFoldDB" id="A0A0L0G847"/>
<reference evidence="3 4" key="1">
    <citation type="submission" date="2011-02" db="EMBL/GenBank/DDBJ databases">
        <title>The Genome Sequence of Sphaeroforma arctica JP610.</title>
        <authorList>
            <consortium name="The Broad Institute Genome Sequencing Platform"/>
            <person name="Russ C."/>
            <person name="Cuomo C."/>
            <person name="Young S.K."/>
            <person name="Zeng Q."/>
            <person name="Gargeya S."/>
            <person name="Alvarado L."/>
            <person name="Berlin A."/>
            <person name="Chapman S.B."/>
            <person name="Chen Z."/>
            <person name="Freedman E."/>
            <person name="Gellesch M."/>
            <person name="Goldberg J."/>
            <person name="Griggs A."/>
            <person name="Gujja S."/>
            <person name="Heilman E."/>
            <person name="Heiman D."/>
            <person name="Howarth C."/>
            <person name="Mehta T."/>
            <person name="Neiman D."/>
            <person name="Pearson M."/>
            <person name="Roberts A."/>
            <person name="Saif S."/>
            <person name="Shea T."/>
            <person name="Shenoy N."/>
            <person name="Sisk P."/>
            <person name="Stolte C."/>
            <person name="Sykes S."/>
            <person name="White J."/>
            <person name="Yandava C."/>
            <person name="Burger G."/>
            <person name="Gray M.W."/>
            <person name="Holland P.W.H."/>
            <person name="King N."/>
            <person name="Lang F.B.F."/>
            <person name="Roger A.J."/>
            <person name="Ruiz-Trillo I."/>
            <person name="Haas B."/>
            <person name="Nusbaum C."/>
            <person name="Birren B."/>
        </authorList>
    </citation>
    <scope>NUCLEOTIDE SEQUENCE [LARGE SCALE GENOMIC DNA]</scope>
    <source>
        <strain evidence="3 4">JP610</strain>
    </source>
</reference>
<keyword evidence="4" id="KW-1185">Reference proteome</keyword>
<dbReference type="PANTHER" id="PTHR11240:SF22">
    <property type="entry name" value="RIBONUCLEASE T2"/>
    <property type="match status" value="1"/>
</dbReference>
<protein>
    <submittedName>
        <fullName evidence="3">Ribonuclease T2 family protein</fullName>
    </submittedName>
</protein>
<dbReference type="OrthoDB" id="435754at2759"/>
<comment type="similarity">
    <text evidence="1 2">Belongs to the RNase T2 family.</text>
</comment>
<proteinExistence type="inferred from homology"/>
<dbReference type="GO" id="GO:0033897">
    <property type="term" value="F:ribonuclease T2 activity"/>
    <property type="evidence" value="ECO:0007669"/>
    <property type="project" value="InterPro"/>
</dbReference>